<dbReference type="OrthoDB" id="3178130at2"/>
<evidence type="ECO:0000256" key="1">
    <source>
        <dbReference type="ARBA" id="ARBA00001974"/>
    </source>
</evidence>
<sequence>MTRSVDLVVVGSGAGGLSAAVTAAAKGLSVTVLEKAEVLGGTTALSGGWIWAPRNPIVRRAGIIEPAEAPRNYLQEVLGNRFEPERVDAFLAAAPEMVEFFEAVPALEFEPGTAIPDTYGHLPGAGTGGRSVIAKPFDGRKLGAAIELLRLPARETTFLGMTIQAGPDLRAFMTMTRSPRAFLDATRRVMRHVRDLALHGRGMDLRNGNALVARLLRAALDLGVELRPGCAVRALQQEDGSITGVALGDGTLLHSRVGVVLATGGYPHDAELRAETVPRNAEHRTLAIPEARGDGIAMARGIGAQMRRDLARAAALCPVSVVPWPDGKFGTFPHIIERGKPGVIGVLANGKRFCNEGLGYHDYVDALLGALPEHQPARSWLVCDFRFLRRFGLGVVRPQPLPWRHWVRRGYLKTGRDLAELARACGIDAAGLEATVAEWNRGAARGEDPLFHRGTTPYMRLQGDPEQHPNPCVAAISRAPFFAVEVVPGSFGTFCGLATNGRAQVLGTAGAPIPGLWAAGTDMASVFGGHYPAGGINLGPAMTFGFIAGRDAAERGA</sequence>
<keyword evidence="3" id="KW-0274">FAD</keyword>
<evidence type="ECO:0000313" key="7">
    <source>
        <dbReference type="Proteomes" id="UP000244915"/>
    </source>
</evidence>
<feature type="domain" description="FAD-dependent oxidoreductase 2 FAD-binding" evidence="5">
    <location>
        <begin position="6"/>
        <end position="538"/>
    </location>
</feature>
<proteinExistence type="predicted"/>
<keyword evidence="2" id="KW-0285">Flavoprotein</keyword>
<dbReference type="InterPro" id="IPR003953">
    <property type="entry name" value="FAD-dep_OxRdtase_2_FAD-bd"/>
</dbReference>
<dbReference type="PANTHER" id="PTHR43400">
    <property type="entry name" value="FUMARATE REDUCTASE"/>
    <property type="match status" value="1"/>
</dbReference>
<evidence type="ECO:0000256" key="4">
    <source>
        <dbReference type="ARBA" id="ARBA00023002"/>
    </source>
</evidence>
<protein>
    <submittedName>
        <fullName evidence="6">FAD-binding dehydrogenase</fullName>
    </submittedName>
</protein>
<gene>
    <name evidence="6" type="ORF">CEW88_22665</name>
</gene>
<dbReference type="NCBIfam" id="NF004789">
    <property type="entry name" value="PRK06134.1"/>
    <property type="match status" value="1"/>
</dbReference>
<dbReference type="KEGG" id="ypac:CEW88_22665"/>
<dbReference type="AlphaFoldDB" id="A0A2U8HLD0"/>
<geneLocation type="plasmid" evidence="6 7">
    <name>unnamed3</name>
</geneLocation>
<dbReference type="InterPro" id="IPR050315">
    <property type="entry name" value="FAD-oxidoreductase_2"/>
</dbReference>
<dbReference type="PANTHER" id="PTHR43400:SF10">
    <property type="entry name" value="3-OXOSTEROID 1-DEHYDROGENASE"/>
    <property type="match status" value="1"/>
</dbReference>
<reference evidence="6 7" key="1">
    <citation type="submission" date="2017-06" db="EMBL/GenBank/DDBJ databases">
        <title>Yangia sp. YSBP01 complete genome sequence.</title>
        <authorList>
            <person name="Woo J.-H."/>
            <person name="Kim H.-S."/>
        </authorList>
    </citation>
    <scope>NUCLEOTIDE SEQUENCE [LARGE SCALE GENOMIC DNA]</scope>
    <source>
        <strain evidence="6 7">YSBP01</strain>
        <plasmid evidence="6 7">unnamed3</plasmid>
    </source>
</reference>
<evidence type="ECO:0000259" key="5">
    <source>
        <dbReference type="Pfam" id="PF00890"/>
    </source>
</evidence>
<evidence type="ECO:0000256" key="2">
    <source>
        <dbReference type="ARBA" id="ARBA00022630"/>
    </source>
</evidence>
<dbReference type="RefSeq" id="WP_108970671.1">
    <property type="nucleotide sequence ID" value="NZ_CP022193.1"/>
</dbReference>
<dbReference type="Pfam" id="PF00890">
    <property type="entry name" value="FAD_binding_2"/>
    <property type="match status" value="1"/>
</dbReference>
<name>A0A2U8HLD0_9RHOB</name>
<dbReference type="EMBL" id="CP022193">
    <property type="protein sequence ID" value="AWI86573.1"/>
    <property type="molecule type" value="Genomic_DNA"/>
</dbReference>
<evidence type="ECO:0000313" key="6">
    <source>
        <dbReference type="EMBL" id="AWI86573.1"/>
    </source>
</evidence>
<dbReference type="Gene3D" id="3.50.50.60">
    <property type="entry name" value="FAD/NAD(P)-binding domain"/>
    <property type="match status" value="2"/>
</dbReference>
<dbReference type="Proteomes" id="UP000244915">
    <property type="component" value="Plasmid unnamed3"/>
</dbReference>
<dbReference type="InterPro" id="IPR036188">
    <property type="entry name" value="FAD/NAD-bd_sf"/>
</dbReference>
<dbReference type="SUPFAM" id="SSF51905">
    <property type="entry name" value="FAD/NAD(P)-binding domain"/>
    <property type="match status" value="1"/>
</dbReference>
<dbReference type="InterPro" id="IPR027477">
    <property type="entry name" value="Succ_DH/fumarate_Rdtase_cat_sf"/>
</dbReference>
<dbReference type="SUPFAM" id="SSF56425">
    <property type="entry name" value="Succinate dehydrogenase/fumarate reductase flavoprotein, catalytic domain"/>
    <property type="match status" value="1"/>
</dbReference>
<keyword evidence="6" id="KW-0614">Plasmid</keyword>
<organism evidence="6 7">
    <name type="scientific">Alloyangia pacifica</name>
    <dbReference type="NCBI Taxonomy" id="311180"/>
    <lineage>
        <taxon>Bacteria</taxon>
        <taxon>Pseudomonadati</taxon>
        <taxon>Pseudomonadota</taxon>
        <taxon>Alphaproteobacteria</taxon>
        <taxon>Rhodobacterales</taxon>
        <taxon>Roseobacteraceae</taxon>
        <taxon>Alloyangia</taxon>
    </lineage>
</organism>
<dbReference type="GO" id="GO:0008202">
    <property type="term" value="P:steroid metabolic process"/>
    <property type="evidence" value="ECO:0007669"/>
    <property type="project" value="UniProtKB-ARBA"/>
</dbReference>
<accession>A0A2U8HLD0</accession>
<comment type="cofactor">
    <cofactor evidence="1">
        <name>FAD</name>
        <dbReference type="ChEBI" id="CHEBI:57692"/>
    </cofactor>
</comment>
<dbReference type="GO" id="GO:0016491">
    <property type="term" value="F:oxidoreductase activity"/>
    <property type="evidence" value="ECO:0007669"/>
    <property type="project" value="UniProtKB-KW"/>
</dbReference>
<evidence type="ECO:0000256" key="3">
    <source>
        <dbReference type="ARBA" id="ARBA00022827"/>
    </source>
</evidence>
<keyword evidence="4" id="KW-0560">Oxidoreductase</keyword>